<dbReference type="GO" id="GO:0003824">
    <property type="term" value="F:catalytic activity"/>
    <property type="evidence" value="ECO:0007669"/>
    <property type="project" value="InterPro"/>
</dbReference>
<dbReference type="SUPFAM" id="SSF102114">
    <property type="entry name" value="Radical SAM enzymes"/>
    <property type="match status" value="1"/>
</dbReference>
<reference evidence="7" key="1">
    <citation type="submission" date="2020-07" db="EMBL/GenBank/DDBJ databases">
        <title>Metabolic diversity and evolutionary history of the archaeal phylum ###Micrarchaeota### uncovered from a freshwater lake metagenome.</title>
        <authorList>
            <person name="Kadnikov V.V."/>
            <person name="Savvichev A.S."/>
            <person name="Mardanov A.V."/>
            <person name="Beletsky A.V."/>
            <person name="Chupakov A.V."/>
            <person name="Kokryatskaya N.M."/>
            <person name="Pimenov N.V."/>
            <person name="Ravin N.V."/>
        </authorList>
    </citation>
    <scope>NUCLEOTIDE SEQUENCE [LARGE SCALE GENOMIC DNA]</scope>
</reference>
<dbReference type="SFLD" id="SFLDG01067">
    <property type="entry name" value="SPASM/twitch_domain_containing"/>
    <property type="match status" value="1"/>
</dbReference>
<keyword evidence="1" id="KW-0949">S-adenosyl-L-methionine</keyword>
<evidence type="ECO:0000313" key="7">
    <source>
        <dbReference type="Proteomes" id="UP000510821"/>
    </source>
</evidence>
<dbReference type="InterPro" id="IPR058240">
    <property type="entry name" value="rSAM_sf"/>
</dbReference>
<dbReference type="InterPro" id="IPR024032">
    <property type="entry name" value="rSAM_paired_HxsC"/>
</dbReference>
<proteinExistence type="predicted"/>
<keyword evidence="2" id="KW-0479">Metal-binding</keyword>
<dbReference type="Gene3D" id="3.20.20.70">
    <property type="entry name" value="Aldolase class I"/>
    <property type="match status" value="1"/>
</dbReference>
<dbReference type="SFLD" id="SFLDS00029">
    <property type="entry name" value="Radical_SAM"/>
    <property type="match status" value="2"/>
</dbReference>
<accession>A0A7D6BTF8</accession>
<evidence type="ECO:0000259" key="5">
    <source>
        <dbReference type="PROSITE" id="PS51918"/>
    </source>
</evidence>
<evidence type="ECO:0000256" key="4">
    <source>
        <dbReference type="ARBA" id="ARBA00023014"/>
    </source>
</evidence>
<dbReference type="SFLD" id="SFLDG01103">
    <property type="entry name" value="Uncharacterised_Radical_SAM_Su"/>
    <property type="match status" value="1"/>
</dbReference>
<dbReference type="InterPro" id="IPR007197">
    <property type="entry name" value="rSAM"/>
</dbReference>
<gene>
    <name evidence="6" type="ORF">Sv326_1206</name>
</gene>
<dbReference type="GO" id="GO:0046872">
    <property type="term" value="F:metal ion binding"/>
    <property type="evidence" value="ECO:0007669"/>
    <property type="project" value="UniProtKB-KW"/>
</dbReference>
<keyword evidence="3" id="KW-0408">Iron</keyword>
<evidence type="ECO:0000313" key="6">
    <source>
        <dbReference type="EMBL" id="QLJ53381.1"/>
    </source>
</evidence>
<dbReference type="PANTHER" id="PTHR11228:SF34">
    <property type="entry name" value="TUNGSTEN-CONTAINING ALDEHYDE FERREDOXIN OXIDOREDUCTASE COFACTOR MODIFYING PROTEIN"/>
    <property type="match status" value="1"/>
</dbReference>
<dbReference type="PROSITE" id="PS51918">
    <property type="entry name" value="RADICAL_SAM"/>
    <property type="match status" value="1"/>
</dbReference>
<dbReference type="EMBL" id="CP058998">
    <property type="protein sequence ID" value="QLJ53381.1"/>
    <property type="molecule type" value="Genomic_DNA"/>
</dbReference>
<name>A0A7D6BTF8_FERL1</name>
<evidence type="ECO:0000256" key="1">
    <source>
        <dbReference type="ARBA" id="ARBA00022691"/>
    </source>
</evidence>
<dbReference type="AlphaFoldDB" id="A0A7D6BTF8"/>
<dbReference type="InterPro" id="IPR050377">
    <property type="entry name" value="Radical_SAM_PqqE_MftC-like"/>
</dbReference>
<evidence type="ECO:0000256" key="3">
    <source>
        <dbReference type="ARBA" id="ARBA00023004"/>
    </source>
</evidence>
<dbReference type="CDD" id="cd01335">
    <property type="entry name" value="Radical_SAM"/>
    <property type="match status" value="1"/>
</dbReference>
<dbReference type="Proteomes" id="UP000510821">
    <property type="component" value="Chromosome"/>
</dbReference>
<dbReference type="PANTHER" id="PTHR11228">
    <property type="entry name" value="RADICAL SAM DOMAIN PROTEIN"/>
    <property type="match status" value="1"/>
</dbReference>
<dbReference type="GO" id="GO:0051536">
    <property type="term" value="F:iron-sulfur cluster binding"/>
    <property type="evidence" value="ECO:0007669"/>
    <property type="project" value="UniProtKB-KW"/>
</dbReference>
<dbReference type="InterPro" id="IPR013785">
    <property type="entry name" value="Aldolase_TIM"/>
</dbReference>
<keyword evidence="4" id="KW-0411">Iron-sulfur</keyword>
<dbReference type="KEGG" id="flt:Sv326_1206"/>
<sequence length="298" mass="34507">MMVSDIAVGVTCNNCCIMCTNIMPPPTRWDASTEDIERMVRSFDKKERKIVLTGGEPSIRSDFLRILRFIKKERPDSRTMVLTNGRIFCYPEFTKKFISTGCDWVAIPLHAHKAELHDMITRAPGSFEQTVQGIRNLLDYQDEVDLDVRVVIHRLNYKHLPALAKFISNEFNGLHQVVLFPIDIIGNANINRKELLVKITEVKPYLERALNTLEKNDFDISLFHIPFCVLDRKYWKNVAGRTVEDRRITFEPCGECIMREKCPGIWRTYAFRVGTAEFKPIRPAPKTIYTKSPNLNVR</sequence>
<feature type="domain" description="Radical SAM core" evidence="5">
    <location>
        <begin position="1"/>
        <end position="219"/>
    </location>
</feature>
<organism evidence="6 7">
    <name type="scientific">Fermentimicrarchaeum limneticum</name>
    <dbReference type="NCBI Taxonomy" id="2795018"/>
    <lineage>
        <taxon>Archaea</taxon>
        <taxon>Candidatus Micrarchaeota</taxon>
        <taxon>Candidatus Fermentimicrarchaeales</taxon>
        <taxon>Candidatus Fermentimicrarchaeaceae</taxon>
        <taxon>Candidatus Fermentimicrarchaeum</taxon>
    </lineage>
</organism>
<dbReference type="Pfam" id="PF04055">
    <property type="entry name" value="Radical_SAM"/>
    <property type="match status" value="1"/>
</dbReference>
<evidence type="ECO:0000256" key="2">
    <source>
        <dbReference type="ARBA" id="ARBA00022723"/>
    </source>
</evidence>
<protein>
    <recommendedName>
        <fullName evidence="5">Radical SAM core domain-containing protein</fullName>
    </recommendedName>
</protein>